<reference evidence="16" key="1">
    <citation type="journal article" date="2016" name="Front. Microbiol.">
        <title>Molecular Keys to the Janthinobacterium and Duganella spp. Interaction with the Plant Pathogen Fusarium graminearum.</title>
        <authorList>
            <person name="Haack F.S."/>
            <person name="Poehlein A."/>
            <person name="Kroger C."/>
            <person name="Voigt C.A."/>
            <person name="Piepenbring M."/>
            <person name="Bode H.B."/>
            <person name="Daniel R."/>
            <person name="Schafer W."/>
            <person name="Streit W.R."/>
        </authorList>
    </citation>
    <scope>NUCLEOTIDE SEQUENCE [LARGE SCALE GENOMIC DNA]</scope>
    <source>
        <strain evidence="16">T54</strain>
    </source>
</reference>
<evidence type="ECO:0000256" key="7">
    <source>
        <dbReference type="ARBA" id="ARBA00022777"/>
    </source>
</evidence>
<dbReference type="Pfam" id="PF02518">
    <property type="entry name" value="HATPase_c"/>
    <property type="match status" value="1"/>
</dbReference>
<dbReference type="SUPFAM" id="SSF55874">
    <property type="entry name" value="ATPase domain of HSP90 chaperone/DNA topoisomerase II/histidine kinase"/>
    <property type="match status" value="1"/>
</dbReference>
<keyword evidence="10 12" id="KW-0472">Membrane</keyword>
<dbReference type="GO" id="GO:0000155">
    <property type="term" value="F:phosphorelay sensor kinase activity"/>
    <property type="evidence" value="ECO:0007669"/>
    <property type="project" value="InterPro"/>
</dbReference>
<dbReference type="CDD" id="cd00082">
    <property type="entry name" value="HisKA"/>
    <property type="match status" value="1"/>
</dbReference>
<organism evidence="15 16">
    <name type="scientific">Duganella phyllosphaerae</name>
    <dbReference type="NCBI Taxonomy" id="762836"/>
    <lineage>
        <taxon>Bacteria</taxon>
        <taxon>Pseudomonadati</taxon>
        <taxon>Pseudomonadota</taxon>
        <taxon>Betaproteobacteria</taxon>
        <taxon>Burkholderiales</taxon>
        <taxon>Oxalobacteraceae</taxon>
        <taxon>Telluria group</taxon>
        <taxon>Duganella</taxon>
    </lineage>
</organism>
<dbReference type="Pfam" id="PF00512">
    <property type="entry name" value="HisKA"/>
    <property type="match status" value="1"/>
</dbReference>
<evidence type="ECO:0000256" key="11">
    <source>
        <dbReference type="SAM" id="Coils"/>
    </source>
</evidence>
<dbReference type="Proteomes" id="UP000175989">
    <property type="component" value="Unassembled WGS sequence"/>
</dbReference>
<keyword evidence="16" id="KW-1185">Reference proteome</keyword>
<dbReference type="PANTHER" id="PTHR45436">
    <property type="entry name" value="SENSOR HISTIDINE KINASE YKOH"/>
    <property type="match status" value="1"/>
</dbReference>
<evidence type="ECO:0000256" key="4">
    <source>
        <dbReference type="ARBA" id="ARBA00022553"/>
    </source>
</evidence>
<dbReference type="Gene3D" id="6.10.340.10">
    <property type="match status" value="1"/>
</dbReference>
<feature type="transmembrane region" description="Helical" evidence="12">
    <location>
        <begin position="12"/>
        <end position="36"/>
    </location>
</feature>
<evidence type="ECO:0000256" key="12">
    <source>
        <dbReference type="SAM" id="Phobius"/>
    </source>
</evidence>
<keyword evidence="6 12" id="KW-0812">Transmembrane</keyword>
<dbReference type="Gene3D" id="1.10.287.130">
    <property type="match status" value="1"/>
</dbReference>
<dbReference type="InterPro" id="IPR003594">
    <property type="entry name" value="HATPase_dom"/>
</dbReference>
<dbReference type="PRINTS" id="PR00344">
    <property type="entry name" value="BCTRLSENSOR"/>
</dbReference>
<keyword evidence="7 15" id="KW-0418">Kinase</keyword>
<keyword evidence="8 12" id="KW-1133">Transmembrane helix</keyword>
<evidence type="ECO:0000256" key="9">
    <source>
        <dbReference type="ARBA" id="ARBA00023012"/>
    </source>
</evidence>
<dbReference type="GO" id="GO:0005886">
    <property type="term" value="C:plasma membrane"/>
    <property type="evidence" value="ECO:0007669"/>
    <property type="project" value="TreeGrafter"/>
</dbReference>
<dbReference type="AlphaFoldDB" id="A0A1E7WZB9"/>
<keyword evidence="9" id="KW-0902">Two-component regulatory system</keyword>
<dbReference type="RefSeq" id="WP_070247222.1">
    <property type="nucleotide sequence ID" value="NZ_LROM01000066.1"/>
</dbReference>
<dbReference type="Pfam" id="PF00672">
    <property type="entry name" value="HAMP"/>
    <property type="match status" value="1"/>
</dbReference>
<dbReference type="SMART" id="SM00304">
    <property type="entry name" value="HAMP"/>
    <property type="match status" value="1"/>
</dbReference>
<protein>
    <recommendedName>
        <fullName evidence="3">histidine kinase</fullName>
        <ecNumber evidence="3">2.7.13.3</ecNumber>
    </recommendedName>
</protein>
<evidence type="ECO:0000256" key="6">
    <source>
        <dbReference type="ARBA" id="ARBA00022692"/>
    </source>
</evidence>
<evidence type="ECO:0000256" key="1">
    <source>
        <dbReference type="ARBA" id="ARBA00000085"/>
    </source>
</evidence>
<evidence type="ECO:0000313" key="16">
    <source>
        <dbReference type="Proteomes" id="UP000175989"/>
    </source>
</evidence>
<name>A0A1E7WZB9_9BURK</name>
<dbReference type="InterPro" id="IPR050428">
    <property type="entry name" value="TCS_sensor_his_kinase"/>
</dbReference>
<dbReference type="CDD" id="cd06225">
    <property type="entry name" value="HAMP"/>
    <property type="match status" value="1"/>
</dbReference>
<keyword evidence="5 15" id="KW-0808">Transferase</keyword>
<dbReference type="SMART" id="SM00387">
    <property type="entry name" value="HATPase_c"/>
    <property type="match status" value="1"/>
</dbReference>
<keyword evidence="11" id="KW-0175">Coiled coil</keyword>
<dbReference type="EC" id="2.7.13.3" evidence="3"/>
<feature type="transmembrane region" description="Helical" evidence="12">
    <location>
        <begin position="94"/>
        <end position="115"/>
    </location>
</feature>
<evidence type="ECO:0000313" key="15">
    <source>
        <dbReference type="EMBL" id="OFA05392.1"/>
    </source>
</evidence>
<comment type="catalytic activity">
    <reaction evidence="1">
        <text>ATP + protein L-histidine = ADP + protein N-phospho-L-histidine.</text>
        <dbReference type="EC" id="2.7.13.3"/>
    </reaction>
</comment>
<dbReference type="InterPro" id="IPR003661">
    <property type="entry name" value="HisK_dim/P_dom"/>
</dbReference>
<dbReference type="InterPro" id="IPR005467">
    <property type="entry name" value="His_kinase_dom"/>
</dbReference>
<dbReference type="InterPro" id="IPR036097">
    <property type="entry name" value="HisK_dim/P_sf"/>
</dbReference>
<proteinExistence type="predicted"/>
<comment type="subcellular location">
    <subcellularLocation>
        <location evidence="2">Membrane</location>
    </subcellularLocation>
</comment>
<accession>A0A1E7WZB9</accession>
<comment type="caution">
    <text evidence="15">The sequence shown here is derived from an EMBL/GenBank/DDBJ whole genome shotgun (WGS) entry which is preliminary data.</text>
</comment>
<keyword evidence="4" id="KW-0597">Phosphoprotein</keyword>
<evidence type="ECO:0000256" key="5">
    <source>
        <dbReference type="ARBA" id="ARBA00022679"/>
    </source>
</evidence>
<sequence length="391" mass="43570">MLARWRRQGVPLWVWMGLRMSMLAIIAVIVIALTMWCYLNAKEQRYLRQVPADVSAQLEVLIREPQKNADQIWSLLREHYNIALYLPAMPDDDWWMLVLMVVVVTPFIIISGLLVSRSMSRQFTVLGAGVRKVRDGDFSIRLASSPRAPQELAELTDNFNDMGRRLAQYERELEESSAMLAHELRTPLNAAMGRLQAILDDVFPLEPDQLRKVHGQLEQINRLVGDLHLMSLARAGQLGLEKDHFGVRDLLLERLEWATLRIAAAGLVVTTRCDPGLALRADRDRIGQTVSILIENVLRYAADGKVLDVTAYAEGAMVTIVVADRGPGMDAEHLSRAVDRFWRAEDSRSRHLGGSGLGLAIGAAICESHGGTLTCRNRSGGGLEVVLKLPV</sequence>
<feature type="domain" description="HAMP" evidence="14">
    <location>
        <begin position="117"/>
        <end position="171"/>
    </location>
</feature>
<gene>
    <name evidence="15" type="primary">baeS_1</name>
    <name evidence="15" type="ORF">DUPY_15060</name>
</gene>
<evidence type="ECO:0000256" key="2">
    <source>
        <dbReference type="ARBA" id="ARBA00004370"/>
    </source>
</evidence>
<evidence type="ECO:0000259" key="13">
    <source>
        <dbReference type="PROSITE" id="PS50109"/>
    </source>
</evidence>
<dbReference type="InterPro" id="IPR036890">
    <property type="entry name" value="HATPase_C_sf"/>
</dbReference>
<evidence type="ECO:0000256" key="10">
    <source>
        <dbReference type="ARBA" id="ARBA00023136"/>
    </source>
</evidence>
<dbReference type="SMART" id="SM00388">
    <property type="entry name" value="HisKA"/>
    <property type="match status" value="1"/>
</dbReference>
<dbReference type="PROSITE" id="PS50885">
    <property type="entry name" value="HAMP"/>
    <property type="match status" value="1"/>
</dbReference>
<dbReference type="EMBL" id="LROM01000066">
    <property type="protein sequence ID" value="OFA05392.1"/>
    <property type="molecule type" value="Genomic_DNA"/>
</dbReference>
<dbReference type="InterPro" id="IPR003660">
    <property type="entry name" value="HAMP_dom"/>
</dbReference>
<dbReference type="PANTHER" id="PTHR45436:SF5">
    <property type="entry name" value="SENSOR HISTIDINE KINASE TRCS"/>
    <property type="match status" value="1"/>
</dbReference>
<feature type="domain" description="Histidine kinase" evidence="13">
    <location>
        <begin position="179"/>
        <end position="391"/>
    </location>
</feature>
<feature type="coiled-coil region" evidence="11">
    <location>
        <begin position="152"/>
        <end position="186"/>
    </location>
</feature>
<evidence type="ECO:0000256" key="3">
    <source>
        <dbReference type="ARBA" id="ARBA00012438"/>
    </source>
</evidence>
<dbReference type="PROSITE" id="PS50109">
    <property type="entry name" value="HIS_KIN"/>
    <property type="match status" value="1"/>
</dbReference>
<dbReference type="InterPro" id="IPR004358">
    <property type="entry name" value="Sig_transdc_His_kin-like_C"/>
</dbReference>
<dbReference type="SUPFAM" id="SSF47384">
    <property type="entry name" value="Homodimeric domain of signal transducing histidine kinase"/>
    <property type="match status" value="1"/>
</dbReference>
<evidence type="ECO:0000259" key="14">
    <source>
        <dbReference type="PROSITE" id="PS50885"/>
    </source>
</evidence>
<dbReference type="Gene3D" id="3.30.565.10">
    <property type="entry name" value="Histidine kinase-like ATPase, C-terminal domain"/>
    <property type="match status" value="1"/>
</dbReference>
<evidence type="ECO:0000256" key="8">
    <source>
        <dbReference type="ARBA" id="ARBA00022989"/>
    </source>
</evidence>